<evidence type="ECO:0000256" key="10">
    <source>
        <dbReference type="PROSITE-ProRule" id="PRU10072"/>
    </source>
</evidence>
<dbReference type="NCBIfam" id="TIGR00628">
    <property type="entry name" value="ung"/>
    <property type="match status" value="1"/>
</dbReference>
<comment type="subcellular location">
    <subcellularLocation>
        <location evidence="9">Cytoplasm</location>
    </subcellularLocation>
</comment>
<keyword evidence="13" id="KW-0326">Glycosidase</keyword>
<keyword evidence="7 9" id="KW-0378">Hydrolase</keyword>
<keyword evidence="6 9" id="KW-0227">DNA damage</keyword>
<protein>
    <recommendedName>
        <fullName evidence="5 9">Uracil-DNA glycosylase</fullName>
        <shortName evidence="9">UDG</shortName>
        <ecNumber evidence="4 9">3.2.2.27</ecNumber>
    </recommendedName>
</protein>
<dbReference type="PANTHER" id="PTHR11264:SF0">
    <property type="entry name" value="URACIL-DNA GLYCOSYLASE"/>
    <property type="match status" value="1"/>
</dbReference>
<feature type="domain" description="Uracil-DNA glycosylase-like" evidence="12">
    <location>
        <begin position="50"/>
        <end position="210"/>
    </location>
</feature>
<dbReference type="SMART" id="SM00986">
    <property type="entry name" value="UDG"/>
    <property type="match status" value="1"/>
</dbReference>
<evidence type="ECO:0000256" key="2">
    <source>
        <dbReference type="ARBA" id="ARBA00002631"/>
    </source>
</evidence>
<evidence type="ECO:0000313" key="13">
    <source>
        <dbReference type="EMBL" id="MCV9885750.1"/>
    </source>
</evidence>
<evidence type="ECO:0000256" key="6">
    <source>
        <dbReference type="ARBA" id="ARBA00022763"/>
    </source>
</evidence>
<dbReference type="EC" id="3.2.2.27" evidence="4 9"/>
<reference evidence="13 14" key="1">
    <citation type="submission" date="2022-10" db="EMBL/GenBank/DDBJ databases">
        <title>Draft genome assembly of moderately radiation resistant bacterium Metabacillus halosaccharovorans.</title>
        <authorList>
            <person name="Pal S."/>
            <person name="Gopinathan A."/>
        </authorList>
    </citation>
    <scope>NUCLEOTIDE SEQUENCE [LARGE SCALE GENOMIC DNA]</scope>
    <source>
        <strain evidence="13 14">VITHBRA001</strain>
    </source>
</reference>
<dbReference type="PANTHER" id="PTHR11264">
    <property type="entry name" value="URACIL-DNA GLYCOSYLASE"/>
    <property type="match status" value="1"/>
</dbReference>
<dbReference type="HAMAP" id="MF_00148">
    <property type="entry name" value="UDG"/>
    <property type="match status" value="1"/>
</dbReference>
<organism evidence="13 14">
    <name type="scientific">Metabacillus halosaccharovorans</name>
    <dbReference type="NCBI Taxonomy" id="930124"/>
    <lineage>
        <taxon>Bacteria</taxon>
        <taxon>Bacillati</taxon>
        <taxon>Bacillota</taxon>
        <taxon>Bacilli</taxon>
        <taxon>Bacillales</taxon>
        <taxon>Bacillaceae</taxon>
        <taxon>Metabacillus</taxon>
    </lineage>
</organism>
<evidence type="ECO:0000313" key="14">
    <source>
        <dbReference type="Proteomes" id="UP001526147"/>
    </source>
</evidence>
<comment type="function">
    <text evidence="2 9 11">Excises uracil residues from the DNA which can arise as a result of misincorporation of dUMP residues by DNA polymerase or due to deamination of cytosine.</text>
</comment>
<dbReference type="NCBIfam" id="NF003591">
    <property type="entry name" value="PRK05254.1-4"/>
    <property type="match status" value="1"/>
</dbReference>
<dbReference type="Pfam" id="PF03167">
    <property type="entry name" value="UDG"/>
    <property type="match status" value="1"/>
</dbReference>
<comment type="similarity">
    <text evidence="3 9 11">Belongs to the uracil-DNA glycosylase (UDG) superfamily. UNG family.</text>
</comment>
<evidence type="ECO:0000256" key="9">
    <source>
        <dbReference type="HAMAP-Rule" id="MF_00148"/>
    </source>
</evidence>
<evidence type="ECO:0000256" key="5">
    <source>
        <dbReference type="ARBA" id="ARBA00018429"/>
    </source>
</evidence>
<accession>A0ABT3DFA6</accession>
<dbReference type="Gene3D" id="3.40.470.10">
    <property type="entry name" value="Uracil-DNA glycosylase-like domain"/>
    <property type="match status" value="1"/>
</dbReference>
<evidence type="ECO:0000259" key="12">
    <source>
        <dbReference type="SMART" id="SM00986"/>
    </source>
</evidence>
<evidence type="ECO:0000256" key="4">
    <source>
        <dbReference type="ARBA" id="ARBA00012030"/>
    </source>
</evidence>
<keyword evidence="9" id="KW-0963">Cytoplasm</keyword>
<dbReference type="PROSITE" id="PS00130">
    <property type="entry name" value="U_DNA_GLYCOSYLASE"/>
    <property type="match status" value="1"/>
</dbReference>
<evidence type="ECO:0000256" key="8">
    <source>
        <dbReference type="ARBA" id="ARBA00023204"/>
    </source>
</evidence>
<dbReference type="CDD" id="cd10027">
    <property type="entry name" value="UDG-F1-like"/>
    <property type="match status" value="1"/>
</dbReference>
<comment type="caution">
    <text evidence="13">The sequence shown here is derived from an EMBL/GenBank/DDBJ whole genome shotgun (WGS) entry which is preliminary data.</text>
</comment>
<name>A0ABT3DFA6_9BACI</name>
<keyword evidence="14" id="KW-1185">Reference proteome</keyword>
<dbReference type="InterPro" id="IPR036895">
    <property type="entry name" value="Uracil-DNA_glycosylase-like_sf"/>
</dbReference>
<feature type="active site" description="Proton acceptor" evidence="9 10">
    <location>
        <position position="65"/>
    </location>
</feature>
<dbReference type="NCBIfam" id="NF003592">
    <property type="entry name" value="PRK05254.1-5"/>
    <property type="match status" value="1"/>
</dbReference>
<keyword evidence="8 9" id="KW-0234">DNA repair</keyword>
<dbReference type="InterPro" id="IPR002043">
    <property type="entry name" value="UDG_fam1"/>
</dbReference>
<dbReference type="InterPro" id="IPR018085">
    <property type="entry name" value="Ura-DNA_Glyclase_AS"/>
</dbReference>
<evidence type="ECO:0000256" key="1">
    <source>
        <dbReference type="ARBA" id="ARBA00001400"/>
    </source>
</evidence>
<evidence type="ECO:0000256" key="7">
    <source>
        <dbReference type="ARBA" id="ARBA00022801"/>
    </source>
</evidence>
<dbReference type="NCBIfam" id="NF003588">
    <property type="entry name" value="PRK05254.1-1"/>
    <property type="match status" value="1"/>
</dbReference>
<dbReference type="NCBIfam" id="NF003589">
    <property type="entry name" value="PRK05254.1-2"/>
    <property type="match status" value="1"/>
</dbReference>
<dbReference type="Proteomes" id="UP001526147">
    <property type="component" value="Unassembled WGS sequence"/>
</dbReference>
<gene>
    <name evidence="9" type="primary">ung</name>
    <name evidence="13" type="ORF">OIH86_08790</name>
</gene>
<dbReference type="SMART" id="SM00987">
    <property type="entry name" value="UreE_C"/>
    <property type="match status" value="1"/>
</dbReference>
<dbReference type="GO" id="GO:0004844">
    <property type="term" value="F:uracil DNA N-glycosylase activity"/>
    <property type="evidence" value="ECO:0007669"/>
    <property type="project" value="UniProtKB-EC"/>
</dbReference>
<evidence type="ECO:0000256" key="3">
    <source>
        <dbReference type="ARBA" id="ARBA00008184"/>
    </source>
</evidence>
<sequence length="223" mass="25663">MNEQMDQSWSKLLSQQFEMDYFKKLIDFLDDEYKQQTIFPKREDIFRALNETPYEDVKVVIIGQDPYHGEGQAQGLSFSVQPGEKLPPSLRNIFTELCEDIKCEKSENGSLVKWSKQGVLLLNTVLTVRKGQPNSHKGKGWEILTDEIIHVLNNREKPVVFILWGKHAQAKKQLITSSNHFIIESAHPSPFSARKGFFGSKPFSKANEFLKQHGLGEIDWTLR</sequence>
<dbReference type="EMBL" id="JAOYEY010000033">
    <property type="protein sequence ID" value="MCV9885750.1"/>
    <property type="molecule type" value="Genomic_DNA"/>
</dbReference>
<comment type="catalytic activity">
    <reaction evidence="1 9 11">
        <text>Hydrolyzes single-stranded DNA or mismatched double-stranded DNA and polynucleotides, releasing free uracil.</text>
        <dbReference type="EC" id="3.2.2.27"/>
    </reaction>
</comment>
<dbReference type="InterPro" id="IPR005122">
    <property type="entry name" value="Uracil-DNA_glycosylase-like"/>
</dbReference>
<evidence type="ECO:0000256" key="11">
    <source>
        <dbReference type="RuleBase" id="RU003780"/>
    </source>
</evidence>
<dbReference type="RefSeq" id="WP_264142483.1">
    <property type="nucleotide sequence ID" value="NZ_JAOYEY010000033.1"/>
</dbReference>
<dbReference type="SUPFAM" id="SSF52141">
    <property type="entry name" value="Uracil-DNA glycosylase-like"/>
    <property type="match status" value="1"/>
</dbReference>
<proteinExistence type="inferred from homology"/>